<keyword evidence="4 8" id="KW-1003">Cell membrane</keyword>
<evidence type="ECO:0000313" key="9">
    <source>
        <dbReference type="EMBL" id="KRN78393.1"/>
    </source>
</evidence>
<evidence type="ECO:0000256" key="4">
    <source>
        <dbReference type="ARBA" id="ARBA00022475"/>
    </source>
</evidence>
<feature type="transmembrane region" description="Helical" evidence="8">
    <location>
        <begin position="202"/>
        <end position="224"/>
    </location>
</feature>
<evidence type="ECO:0000313" key="10">
    <source>
        <dbReference type="Proteomes" id="UP000051565"/>
    </source>
</evidence>
<evidence type="ECO:0000256" key="2">
    <source>
        <dbReference type="ARBA" id="ARBA00009142"/>
    </source>
</evidence>
<dbReference type="InterPro" id="IPR052017">
    <property type="entry name" value="TSUP"/>
</dbReference>
<evidence type="ECO:0000256" key="1">
    <source>
        <dbReference type="ARBA" id="ARBA00004651"/>
    </source>
</evidence>
<dbReference type="RefSeq" id="WP_054646779.1">
    <property type="nucleotide sequence ID" value="NZ_FUXS01000008.1"/>
</dbReference>
<keyword evidence="6 8" id="KW-1133">Transmembrane helix</keyword>
<evidence type="ECO:0000256" key="8">
    <source>
        <dbReference type="RuleBase" id="RU363041"/>
    </source>
</evidence>
<dbReference type="PANTHER" id="PTHR30269:SF0">
    <property type="entry name" value="MEMBRANE TRANSPORTER PROTEIN YFCA-RELATED"/>
    <property type="match status" value="1"/>
</dbReference>
<feature type="transmembrane region" description="Helical" evidence="8">
    <location>
        <begin position="178"/>
        <end position="196"/>
    </location>
</feature>
<keyword evidence="7 8" id="KW-0472">Membrane</keyword>
<keyword evidence="3" id="KW-0813">Transport</keyword>
<dbReference type="InterPro" id="IPR002781">
    <property type="entry name" value="TM_pro_TauE-like"/>
</dbReference>
<accession>A0A0R2JMJ6</accession>
<evidence type="ECO:0000256" key="3">
    <source>
        <dbReference type="ARBA" id="ARBA00022448"/>
    </source>
</evidence>
<comment type="caution">
    <text evidence="9">The sequence shown here is derived from an EMBL/GenBank/DDBJ whole genome shotgun (WGS) entry which is preliminary data.</text>
</comment>
<dbReference type="AlphaFoldDB" id="A0A0R2JMJ6"/>
<gene>
    <name evidence="9" type="ORF">IV52_GL001162</name>
</gene>
<dbReference type="Pfam" id="PF01925">
    <property type="entry name" value="TauE"/>
    <property type="match status" value="1"/>
</dbReference>
<name>A0A0R2JMJ6_9LACO</name>
<evidence type="ECO:0000256" key="5">
    <source>
        <dbReference type="ARBA" id="ARBA00022692"/>
    </source>
</evidence>
<dbReference type="GO" id="GO:0005886">
    <property type="term" value="C:plasma membrane"/>
    <property type="evidence" value="ECO:0007669"/>
    <property type="project" value="UniProtKB-SubCell"/>
</dbReference>
<feature type="transmembrane region" description="Helical" evidence="8">
    <location>
        <begin position="7"/>
        <end position="31"/>
    </location>
</feature>
<reference evidence="9 10" key="1">
    <citation type="journal article" date="2015" name="Genome Announc.">
        <title>Expanding the biotechnology potential of lactobacilli through comparative genomics of 213 strains and associated genera.</title>
        <authorList>
            <person name="Sun Z."/>
            <person name="Harris H.M."/>
            <person name="McCann A."/>
            <person name="Guo C."/>
            <person name="Argimon S."/>
            <person name="Zhang W."/>
            <person name="Yang X."/>
            <person name="Jeffery I.B."/>
            <person name="Cooney J.C."/>
            <person name="Kagawa T.F."/>
            <person name="Liu W."/>
            <person name="Song Y."/>
            <person name="Salvetti E."/>
            <person name="Wrobel A."/>
            <person name="Rasinkangas P."/>
            <person name="Parkhill J."/>
            <person name="Rea M.C."/>
            <person name="O'Sullivan O."/>
            <person name="Ritari J."/>
            <person name="Douillard F.P."/>
            <person name="Paul Ross R."/>
            <person name="Yang R."/>
            <person name="Briner A.E."/>
            <person name="Felis G.E."/>
            <person name="de Vos W.M."/>
            <person name="Barrangou R."/>
            <person name="Klaenhammer T.R."/>
            <person name="Caufield P.W."/>
            <person name="Cui Y."/>
            <person name="Zhang H."/>
            <person name="O'Toole P.W."/>
        </authorList>
    </citation>
    <scope>NUCLEOTIDE SEQUENCE [LARGE SCALE GENOMIC DNA]</scope>
    <source>
        <strain evidence="9 10">DSM 20690</strain>
    </source>
</reference>
<comment type="similarity">
    <text evidence="2 8">Belongs to the 4-toluene sulfonate uptake permease (TSUP) (TC 2.A.102) family.</text>
</comment>
<proteinExistence type="inferred from homology"/>
<dbReference type="GeneID" id="61249690"/>
<keyword evidence="10" id="KW-1185">Reference proteome</keyword>
<dbReference type="Proteomes" id="UP000051565">
    <property type="component" value="Unassembled WGS sequence"/>
</dbReference>
<dbReference type="PATRIC" id="fig|1122148.6.peg.1189"/>
<evidence type="ECO:0000256" key="7">
    <source>
        <dbReference type="ARBA" id="ARBA00023136"/>
    </source>
</evidence>
<feature type="transmembrane region" description="Helical" evidence="8">
    <location>
        <begin position="231"/>
        <end position="249"/>
    </location>
</feature>
<organism evidence="9 10">
    <name type="scientific">Fructilactobacillus lindneri DSM 20690 = JCM 11027</name>
    <dbReference type="NCBI Taxonomy" id="1122148"/>
    <lineage>
        <taxon>Bacteria</taxon>
        <taxon>Bacillati</taxon>
        <taxon>Bacillota</taxon>
        <taxon>Bacilli</taxon>
        <taxon>Lactobacillales</taxon>
        <taxon>Lactobacillaceae</taxon>
        <taxon>Fructilactobacillus</taxon>
    </lineage>
</organism>
<dbReference type="EMBL" id="JQBT01000034">
    <property type="protein sequence ID" value="KRN78393.1"/>
    <property type="molecule type" value="Genomic_DNA"/>
</dbReference>
<evidence type="ECO:0000256" key="6">
    <source>
        <dbReference type="ARBA" id="ARBA00022989"/>
    </source>
</evidence>
<feature type="transmembrane region" description="Helical" evidence="8">
    <location>
        <begin position="43"/>
        <end position="63"/>
    </location>
</feature>
<feature type="transmembrane region" description="Helical" evidence="8">
    <location>
        <begin position="75"/>
        <end position="95"/>
    </location>
</feature>
<dbReference type="OrthoDB" id="2329556at2"/>
<sequence>MFTLTNIIILVVTSIIAGTLNGVVGMATLALYPAMLYVGIEPITANVTITVGLLFSDASAVLSSRKELKADVPETIKVSALVTFGSLFGSIILLYSSTESFKKVVPIIILFSGILMALPKKHSSAGKVKTWVKLVSIIALAAVGVYEGYFGAGTGVLLTAVLSRITTAPYAEYNATRNMAALCADILSVIIFIFTIPIDWLVVPIIAVGLFLGGYLGPIVVRFIPSKVMQYGISIFAIIVSLYLGYQAFF</sequence>
<protein>
    <recommendedName>
        <fullName evidence="8">Probable membrane transporter protein</fullName>
    </recommendedName>
</protein>
<keyword evidence="5 8" id="KW-0812">Transmembrane</keyword>
<dbReference type="PANTHER" id="PTHR30269">
    <property type="entry name" value="TRANSMEMBRANE PROTEIN YFCA"/>
    <property type="match status" value="1"/>
</dbReference>
<comment type="subcellular location">
    <subcellularLocation>
        <location evidence="1 8">Cell membrane</location>
        <topology evidence="1 8">Multi-pass membrane protein</topology>
    </subcellularLocation>
</comment>